<evidence type="ECO:0000313" key="2">
    <source>
        <dbReference type="EMBL" id="MBE1525411.1"/>
    </source>
</evidence>
<evidence type="ECO:0000256" key="1">
    <source>
        <dbReference type="SAM" id="Phobius"/>
    </source>
</evidence>
<name>A0ABR9JHJ4_9MICC</name>
<dbReference type="Proteomes" id="UP000643525">
    <property type="component" value="Unassembled WGS sequence"/>
</dbReference>
<organism evidence="2 3">
    <name type="scientific">Nesterenkonia lutea</name>
    <dbReference type="NCBI Taxonomy" id="272919"/>
    <lineage>
        <taxon>Bacteria</taxon>
        <taxon>Bacillati</taxon>
        <taxon>Actinomycetota</taxon>
        <taxon>Actinomycetes</taxon>
        <taxon>Micrococcales</taxon>
        <taxon>Micrococcaceae</taxon>
        <taxon>Nesterenkonia</taxon>
    </lineage>
</organism>
<protein>
    <submittedName>
        <fullName evidence="2">Uncharacterized protein</fullName>
    </submittedName>
</protein>
<keyword evidence="3" id="KW-1185">Reference proteome</keyword>
<proteinExistence type="predicted"/>
<dbReference type="RefSeq" id="WP_192596279.1">
    <property type="nucleotide sequence ID" value="NZ_BAAALJ010000026.1"/>
</dbReference>
<feature type="transmembrane region" description="Helical" evidence="1">
    <location>
        <begin position="29"/>
        <end position="50"/>
    </location>
</feature>
<gene>
    <name evidence="2" type="ORF">H4W27_002529</name>
</gene>
<accession>A0ABR9JHJ4</accession>
<keyword evidence="1" id="KW-1133">Transmembrane helix</keyword>
<feature type="transmembrane region" description="Helical" evidence="1">
    <location>
        <begin position="62"/>
        <end position="81"/>
    </location>
</feature>
<comment type="caution">
    <text evidence="2">The sequence shown here is derived from an EMBL/GenBank/DDBJ whole genome shotgun (WGS) entry which is preliminary data.</text>
</comment>
<evidence type="ECO:0000313" key="3">
    <source>
        <dbReference type="Proteomes" id="UP000643525"/>
    </source>
</evidence>
<keyword evidence="1" id="KW-0472">Membrane</keyword>
<dbReference type="EMBL" id="JADBED010000001">
    <property type="protein sequence ID" value="MBE1525411.1"/>
    <property type="molecule type" value="Genomic_DNA"/>
</dbReference>
<keyword evidence="1" id="KW-0812">Transmembrane</keyword>
<sequence length="101" mass="11198">MTDSGEPRSEAQRAWPARYNWILGRPDRLGAGAMMICGGGLLFNSILAMVRMFSGTGDVVEMWFNIAGALLGPFGLLYFWAGFRLRRVRSHGARSVEDWSG</sequence>
<reference evidence="2 3" key="1">
    <citation type="submission" date="2020-10" db="EMBL/GenBank/DDBJ databases">
        <title>Sequencing the genomes of 1000 actinobacteria strains.</title>
        <authorList>
            <person name="Klenk H.-P."/>
        </authorList>
    </citation>
    <scope>NUCLEOTIDE SEQUENCE [LARGE SCALE GENOMIC DNA]</scope>
    <source>
        <strain evidence="2 3">DSM 15666</strain>
    </source>
</reference>